<proteinExistence type="predicted"/>
<reference evidence="1 2" key="1">
    <citation type="journal article" date="2019" name="Sci. Rep.">
        <title>Orb-weaving spider Araneus ventricosus genome elucidates the spidroin gene catalogue.</title>
        <authorList>
            <person name="Kono N."/>
            <person name="Nakamura H."/>
            <person name="Ohtoshi R."/>
            <person name="Moran D.A.P."/>
            <person name="Shinohara A."/>
            <person name="Yoshida Y."/>
            <person name="Fujiwara M."/>
            <person name="Mori M."/>
            <person name="Tomita M."/>
            <person name="Arakawa K."/>
        </authorList>
    </citation>
    <scope>NUCLEOTIDE SEQUENCE [LARGE SCALE GENOMIC DNA]</scope>
</reference>
<dbReference type="AlphaFoldDB" id="A0A4Y2TIM8"/>
<keyword evidence="2" id="KW-1185">Reference proteome</keyword>
<evidence type="ECO:0000313" key="2">
    <source>
        <dbReference type="Proteomes" id="UP000499080"/>
    </source>
</evidence>
<accession>A0A4Y2TIM8</accession>
<sequence length="248" mass="27155">MIQHLLFLLLNAYEEPYDPILYLSCKRLYQLFWPSDLDCCQPVKLFALDFQTEHQRICYKVTNGLEEGGGLITAGESSKSSDMLYSRHPLLMQREELISASASDSRDCKILFLMEGGAAIGKSSMSTEVGLAITRGFNADWQNSFEKTKCAPLTVNASLYGCNPVLLSCPTSAQQAQEPGGTATMEPNRNGSLALGISSLGAYLGGSRNLYAQGHPPRDSDHHNISQRITPFSRVISRFSHATGIPAD</sequence>
<organism evidence="1 2">
    <name type="scientific">Araneus ventricosus</name>
    <name type="common">Orbweaver spider</name>
    <name type="synonym">Epeira ventricosa</name>
    <dbReference type="NCBI Taxonomy" id="182803"/>
    <lineage>
        <taxon>Eukaryota</taxon>
        <taxon>Metazoa</taxon>
        <taxon>Ecdysozoa</taxon>
        <taxon>Arthropoda</taxon>
        <taxon>Chelicerata</taxon>
        <taxon>Arachnida</taxon>
        <taxon>Araneae</taxon>
        <taxon>Araneomorphae</taxon>
        <taxon>Entelegynae</taxon>
        <taxon>Araneoidea</taxon>
        <taxon>Araneidae</taxon>
        <taxon>Araneus</taxon>
    </lineage>
</organism>
<gene>
    <name evidence="1" type="ORF">AVEN_202756_1</name>
</gene>
<comment type="caution">
    <text evidence="1">The sequence shown here is derived from an EMBL/GenBank/DDBJ whole genome shotgun (WGS) entry which is preliminary data.</text>
</comment>
<protein>
    <submittedName>
        <fullName evidence="1">Uncharacterized protein</fullName>
    </submittedName>
</protein>
<name>A0A4Y2TIM8_ARAVE</name>
<dbReference type="Proteomes" id="UP000499080">
    <property type="component" value="Unassembled WGS sequence"/>
</dbReference>
<dbReference type="EMBL" id="BGPR01028219">
    <property type="protein sequence ID" value="GBN99249.1"/>
    <property type="molecule type" value="Genomic_DNA"/>
</dbReference>
<evidence type="ECO:0000313" key="1">
    <source>
        <dbReference type="EMBL" id="GBN99249.1"/>
    </source>
</evidence>